<reference evidence="1 2" key="2">
    <citation type="submission" date="2018-11" db="EMBL/GenBank/DDBJ databases">
        <authorList>
            <consortium name="Pathogen Informatics"/>
        </authorList>
    </citation>
    <scope>NUCLEOTIDE SEQUENCE [LARGE SCALE GENOMIC DNA]</scope>
</reference>
<evidence type="ECO:0000313" key="2">
    <source>
        <dbReference type="Proteomes" id="UP000267096"/>
    </source>
</evidence>
<dbReference type="EMBL" id="UYRR01021074">
    <property type="protein sequence ID" value="VDK30796.1"/>
    <property type="molecule type" value="Genomic_DNA"/>
</dbReference>
<gene>
    <name evidence="1" type="ORF">ASIM_LOCUS8096</name>
</gene>
<evidence type="ECO:0000313" key="3">
    <source>
        <dbReference type="WBParaSite" id="ASIM_0000834001-mRNA-1"/>
    </source>
</evidence>
<sequence>MLEGHYSQQIIDTLTKPTLTVAEIDKFTKDYIQMQQDKASYYLMKMFLVAPSHYLH</sequence>
<dbReference type="Proteomes" id="UP000267096">
    <property type="component" value="Unassembled WGS sequence"/>
</dbReference>
<dbReference type="WBParaSite" id="ASIM_0000834001-mRNA-1">
    <property type="protein sequence ID" value="ASIM_0000834001-mRNA-1"/>
    <property type="gene ID" value="ASIM_0000834001"/>
</dbReference>
<keyword evidence="2" id="KW-1185">Reference proteome</keyword>
<organism evidence="3">
    <name type="scientific">Anisakis simplex</name>
    <name type="common">Herring worm</name>
    <dbReference type="NCBI Taxonomy" id="6269"/>
    <lineage>
        <taxon>Eukaryota</taxon>
        <taxon>Metazoa</taxon>
        <taxon>Ecdysozoa</taxon>
        <taxon>Nematoda</taxon>
        <taxon>Chromadorea</taxon>
        <taxon>Rhabditida</taxon>
        <taxon>Spirurina</taxon>
        <taxon>Ascaridomorpha</taxon>
        <taxon>Ascaridoidea</taxon>
        <taxon>Anisakidae</taxon>
        <taxon>Anisakis</taxon>
        <taxon>Anisakis simplex complex</taxon>
    </lineage>
</organism>
<reference evidence="3" key="1">
    <citation type="submission" date="2017-02" db="UniProtKB">
        <authorList>
            <consortium name="WormBaseParasite"/>
        </authorList>
    </citation>
    <scope>IDENTIFICATION</scope>
</reference>
<accession>A0A0M3JL13</accession>
<dbReference type="OrthoDB" id="7289984at2759"/>
<name>A0A0M3JL13_ANISI</name>
<protein>
    <submittedName>
        <fullName evidence="3">NAD(P)H-dependent oxidoreductase subunit E</fullName>
    </submittedName>
</protein>
<proteinExistence type="predicted"/>
<evidence type="ECO:0000313" key="1">
    <source>
        <dbReference type="EMBL" id="VDK30796.1"/>
    </source>
</evidence>
<dbReference type="AlphaFoldDB" id="A0A0M3JL13"/>